<comment type="caution">
    <text evidence="1">The sequence shown here is derived from an EMBL/GenBank/DDBJ whole genome shotgun (WGS) entry which is preliminary data.</text>
</comment>
<organism evidence="1 2">
    <name type="scientific">Aspergillus lentulus</name>
    <dbReference type="NCBI Taxonomy" id="293939"/>
    <lineage>
        <taxon>Eukaryota</taxon>
        <taxon>Fungi</taxon>
        <taxon>Dikarya</taxon>
        <taxon>Ascomycota</taxon>
        <taxon>Pezizomycotina</taxon>
        <taxon>Eurotiomycetes</taxon>
        <taxon>Eurotiomycetidae</taxon>
        <taxon>Eurotiales</taxon>
        <taxon>Aspergillaceae</taxon>
        <taxon>Aspergillus</taxon>
        <taxon>Aspergillus subgen. Fumigati</taxon>
    </lineage>
</organism>
<protein>
    <submittedName>
        <fullName evidence="1">Uncharacterized protein</fullName>
    </submittedName>
</protein>
<name>A0AAN4PTB4_ASPLE</name>
<evidence type="ECO:0000313" key="2">
    <source>
        <dbReference type="Proteomes" id="UP000051487"/>
    </source>
</evidence>
<dbReference type="AlphaFoldDB" id="A0AAN4PTB4"/>
<proteinExistence type="predicted"/>
<gene>
    <name evidence="1" type="ORF">ALT_9182</name>
</gene>
<dbReference type="EMBL" id="BCLY01000017">
    <property type="protein sequence ID" value="GAQ11861.1"/>
    <property type="molecule type" value="Genomic_DNA"/>
</dbReference>
<accession>A0AAN4PTB4</accession>
<reference evidence="1 2" key="1">
    <citation type="submission" date="2015-11" db="EMBL/GenBank/DDBJ databases">
        <title>Aspergillus lentulus strain IFM 54703T.</title>
        <authorList>
            <person name="Kusuya Y."/>
            <person name="Sakai K."/>
            <person name="Kamei K."/>
            <person name="Takahashi H."/>
            <person name="Yaguchi T."/>
        </authorList>
    </citation>
    <scope>NUCLEOTIDE SEQUENCE [LARGE SCALE GENOMIC DNA]</scope>
    <source>
        <strain evidence="1 2">IFM 54703</strain>
    </source>
</reference>
<evidence type="ECO:0000313" key="1">
    <source>
        <dbReference type="EMBL" id="GAQ11861.1"/>
    </source>
</evidence>
<dbReference type="Proteomes" id="UP000051487">
    <property type="component" value="Unassembled WGS sequence"/>
</dbReference>
<sequence length="201" mass="21695">MLVRMRDGPFGPYMDYDSDSAFKWDFKPSCGIHRAGLPACGGAIFKDKHFMPATLILNASTGPSYTTSSGTEIRLKQEFLGKVESSVVSLYPGEISFESDGNMFFGKLAQVPTGNYIIHGHDVDLSAIGSSLKEITEYPEGKTYTAGMKLGNSAALGIGGDLMGGKYVSGTVWINKDHLVPVHVGKTSWGEWFGNNKVELA</sequence>